<sequence>MEDEEEDPVDHKLEVETACAPKCEAFVRAYEACATRIESDETGEAHCTGQYFDMYKCVDECAKKEIMERTV</sequence>
<dbReference type="GeneID" id="34946029"/>
<name>A0A090MEH2_OSTTA</name>
<dbReference type="KEGG" id="ota:OT_ostta08g00620"/>
<dbReference type="GO" id="GO:0006122">
    <property type="term" value="P:mitochondrial electron transport, ubiquinol to cytochrome c"/>
    <property type="evidence" value="ECO:0007669"/>
    <property type="project" value="InterPro"/>
</dbReference>
<feature type="disulfide bond" evidence="11">
    <location>
        <begin position="33"/>
        <end position="47"/>
    </location>
</feature>
<dbReference type="AlphaFoldDB" id="A0A090MEH2"/>
<dbReference type="PANTHER" id="PTHR15336">
    <property type="entry name" value="UBIQUINOL-CYTOCHROME C REDUCTASE COMPLEX 7.8 KDA PROTEIN"/>
    <property type="match status" value="1"/>
</dbReference>
<evidence type="ECO:0000313" key="14">
    <source>
        <dbReference type="Proteomes" id="UP000009170"/>
    </source>
</evidence>
<dbReference type="FunCoup" id="A0A090MEH2">
    <property type="interactions" value="777"/>
</dbReference>
<keyword evidence="8 10" id="KW-0472">Membrane</keyword>
<dbReference type="InterPro" id="IPR023184">
    <property type="entry name" value="Ubol_cytC_Rdtase_hinge_dom"/>
</dbReference>
<dbReference type="Pfam" id="PF02320">
    <property type="entry name" value="UCR_hinge"/>
    <property type="match status" value="1"/>
</dbReference>
<evidence type="ECO:0000256" key="4">
    <source>
        <dbReference type="ARBA" id="ARBA00022660"/>
    </source>
</evidence>
<protein>
    <recommendedName>
        <fullName evidence="10">Cytochrome b-c1 complex subunit 6</fullName>
    </recommendedName>
</protein>
<gene>
    <name evidence="13" type="ORF">OT_ostta08g00620</name>
</gene>
<dbReference type="InParanoid" id="A0A090MEH2"/>
<dbReference type="InterPro" id="IPR036811">
    <property type="entry name" value="Ubol_cytC_Rdtase_hinge_dom_sf"/>
</dbReference>
<proteinExistence type="inferred from homology"/>
<keyword evidence="14" id="KW-1185">Reference proteome</keyword>
<dbReference type="OrthoDB" id="405848at2759"/>
<dbReference type="InterPro" id="IPR003422">
    <property type="entry name" value="Cyt_b-c1_6"/>
</dbReference>
<feature type="disulfide bond" evidence="11">
    <location>
        <begin position="19"/>
        <end position="61"/>
    </location>
</feature>
<keyword evidence="6 10" id="KW-0249">Electron transport</keyword>
<evidence type="ECO:0000256" key="11">
    <source>
        <dbReference type="PIRSR" id="PIRSR000019-1"/>
    </source>
</evidence>
<dbReference type="GO" id="GO:0005743">
    <property type="term" value="C:mitochondrial inner membrane"/>
    <property type="evidence" value="ECO:0007669"/>
    <property type="project" value="UniProtKB-SubCell"/>
</dbReference>
<evidence type="ECO:0000256" key="3">
    <source>
        <dbReference type="ARBA" id="ARBA00022448"/>
    </source>
</evidence>
<dbReference type="RefSeq" id="XP_022840908.1">
    <property type="nucleotide sequence ID" value="XM_022983493.1"/>
</dbReference>
<dbReference type="Proteomes" id="UP000009170">
    <property type="component" value="Unassembled WGS sequence"/>
</dbReference>
<evidence type="ECO:0000256" key="9">
    <source>
        <dbReference type="ARBA" id="ARBA00023157"/>
    </source>
</evidence>
<accession>A0A090MEH2</accession>
<dbReference type="PIRSF" id="PIRSF000019">
    <property type="entry name" value="Bc1_11K"/>
    <property type="match status" value="1"/>
</dbReference>
<dbReference type="STRING" id="70448.A0A090MEH2"/>
<comment type="similarity">
    <text evidence="2 10">Belongs to the UQCRH/QCR6 family.</text>
</comment>
<keyword evidence="3 10" id="KW-0813">Transport</keyword>
<keyword evidence="5 10" id="KW-0999">Mitochondrion inner membrane</keyword>
<evidence type="ECO:0000259" key="12">
    <source>
        <dbReference type="Pfam" id="PF02320"/>
    </source>
</evidence>
<comment type="caution">
    <text evidence="13">The sequence shown here is derived from an EMBL/GenBank/DDBJ whole genome shotgun (WGS) entry which is preliminary data.</text>
</comment>
<dbReference type="PANTHER" id="PTHR15336:SF0">
    <property type="entry name" value="CYTOCHROME B-C1 COMPLEX SUBUNIT 6, MITOCHONDRIAL"/>
    <property type="match status" value="1"/>
</dbReference>
<dbReference type="Gene3D" id="1.10.287.20">
    <property type="entry name" value="Ubiquinol-cytochrome C reductase hinge domain"/>
    <property type="match status" value="1"/>
</dbReference>
<organism evidence="13 14">
    <name type="scientific">Ostreococcus tauri</name>
    <name type="common">Marine green alga</name>
    <dbReference type="NCBI Taxonomy" id="70448"/>
    <lineage>
        <taxon>Eukaryota</taxon>
        <taxon>Viridiplantae</taxon>
        <taxon>Chlorophyta</taxon>
        <taxon>Mamiellophyceae</taxon>
        <taxon>Mamiellales</taxon>
        <taxon>Bathycoccaceae</taxon>
        <taxon>Ostreococcus</taxon>
    </lineage>
</organism>
<comment type="subcellular location">
    <subcellularLocation>
        <location evidence="1">Mitochondrion inner membrane</location>
        <topology evidence="1">Peripheral membrane protein</topology>
        <orientation evidence="1">Intermembrane side</orientation>
    </subcellularLocation>
</comment>
<evidence type="ECO:0000256" key="2">
    <source>
        <dbReference type="ARBA" id="ARBA00006498"/>
    </source>
</evidence>
<dbReference type="FunFam" id="1.10.287.20:FF:000001">
    <property type="entry name" value="Cytochrome b-c1 complex subunit 6"/>
    <property type="match status" value="1"/>
</dbReference>
<reference evidence="14" key="1">
    <citation type="journal article" date="2006" name="Proc. Natl. Acad. Sci. U.S.A.">
        <title>Genome analysis of the smallest free-living eukaryote Ostreococcus tauri unveils many unique features.</title>
        <authorList>
            <person name="Derelle E."/>
            <person name="Ferraz C."/>
            <person name="Rombauts S."/>
            <person name="Rouze P."/>
            <person name="Worden A.Z."/>
            <person name="Robbens S."/>
            <person name="Partensky F."/>
            <person name="Degroeve S."/>
            <person name="Echeynie S."/>
            <person name="Cooke R."/>
            <person name="Saeys Y."/>
            <person name="Wuyts J."/>
            <person name="Jabbari K."/>
            <person name="Bowler C."/>
            <person name="Panaud O."/>
            <person name="Piegu B."/>
            <person name="Ball S.G."/>
            <person name="Ral J.-P."/>
            <person name="Bouget F.-Y."/>
            <person name="Piganeau G."/>
            <person name="De Baets B."/>
            <person name="Picard A."/>
            <person name="Delseny M."/>
            <person name="Demaille J."/>
            <person name="Van de Peer Y."/>
            <person name="Moreau H."/>
        </authorList>
    </citation>
    <scope>NUCLEOTIDE SEQUENCE [LARGE SCALE GENOMIC DNA]</scope>
    <source>
        <strain evidence="14">OTTH 0595 / CCAP 157/2 / RCC745</strain>
    </source>
</reference>
<evidence type="ECO:0000256" key="6">
    <source>
        <dbReference type="ARBA" id="ARBA00022982"/>
    </source>
</evidence>
<dbReference type="SUPFAM" id="SSF81531">
    <property type="entry name" value="Non-heme 11 kDa protein of cytochrome bc1 complex (Ubiquinol-cytochrome c reductase)"/>
    <property type="match status" value="1"/>
</dbReference>
<dbReference type="EMBL" id="CAID01000008">
    <property type="protein sequence ID" value="CEG01357.1"/>
    <property type="molecule type" value="Genomic_DNA"/>
</dbReference>
<evidence type="ECO:0000313" key="13">
    <source>
        <dbReference type="EMBL" id="CEG01357.1"/>
    </source>
</evidence>
<keyword evidence="7 10" id="KW-0496">Mitochondrion</keyword>
<evidence type="ECO:0000256" key="1">
    <source>
        <dbReference type="ARBA" id="ARBA00004137"/>
    </source>
</evidence>
<reference evidence="13 14" key="2">
    <citation type="journal article" date="2014" name="BMC Genomics">
        <title>An improved genome of the model marine alga Ostreococcus tauri unfolds by assessing Illumina de novo assemblies.</title>
        <authorList>
            <person name="Blanc-Mathieu R."/>
            <person name="Verhelst B."/>
            <person name="Derelle E."/>
            <person name="Rombauts S."/>
            <person name="Bouget F.Y."/>
            <person name="Carre I."/>
            <person name="Chateau A."/>
            <person name="Eyre-Walker A."/>
            <person name="Grimsley N."/>
            <person name="Moreau H."/>
            <person name="Piegu B."/>
            <person name="Rivals E."/>
            <person name="Schackwitz W."/>
            <person name="Van de Peer Y."/>
            <person name="Piganeau G."/>
        </authorList>
    </citation>
    <scope>NUCLEOTIDE SEQUENCE [LARGE SCALE GENOMIC DNA]</scope>
    <source>
        <strain evidence="14">OTTH 0595 / CCAP 157/2 / RCC745</strain>
    </source>
</reference>
<comment type="function">
    <text evidence="10">Component of the ubiquinol-cytochrome c oxidoreductase, a multisubunit transmembrane complex that is part of the mitochondrial electron transport chain which drives oxidative phosphorylation.</text>
</comment>
<keyword evidence="9 11" id="KW-1015">Disulfide bond</keyword>
<keyword evidence="4 10" id="KW-0679">Respiratory chain</keyword>
<evidence type="ECO:0000256" key="10">
    <source>
        <dbReference type="PIRNR" id="PIRNR000019"/>
    </source>
</evidence>
<evidence type="ECO:0000256" key="5">
    <source>
        <dbReference type="ARBA" id="ARBA00022792"/>
    </source>
</evidence>
<evidence type="ECO:0000256" key="7">
    <source>
        <dbReference type="ARBA" id="ARBA00023128"/>
    </source>
</evidence>
<feature type="domain" description="Ubiquinol-cytochrome C reductase hinge" evidence="12">
    <location>
        <begin position="10"/>
        <end position="68"/>
    </location>
</feature>
<evidence type="ECO:0000256" key="8">
    <source>
        <dbReference type="ARBA" id="ARBA00023136"/>
    </source>
</evidence>